<protein>
    <submittedName>
        <fullName evidence="3">T9SS type A sorting domain-containing protein</fullName>
    </submittedName>
</protein>
<feature type="chain" id="PRO_5047060236" evidence="1">
    <location>
        <begin position="20"/>
        <end position="394"/>
    </location>
</feature>
<feature type="signal peptide" evidence="1">
    <location>
        <begin position="1"/>
        <end position="19"/>
    </location>
</feature>
<dbReference type="Proteomes" id="UP001210231">
    <property type="component" value="Unassembled WGS sequence"/>
</dbReference>
<evidence type="ECO:0000313" key="3">
    <source>
        <dbReference type="EMBL" id="MDA3614230.1"/>
    </source>
</evidence>
<keyword evidence="4" id="KW-1185">Reference proteome</keyword>
<sequence length="394" mass="42625">MKKLYSILLFVFGGLVANAQCPVIDGAMINSCGSLATNEGINEFVVFTTSAAYKAKDYTFYYGSSSNVANNPTNKLLGSKATTKKSSTGKFTASCNVIEVTNPETEIPANSRVVFIPATFDTLYDVSALCLNNAVYVVYIDATSSEWSANGSMANKPSGNRYLQITVPSNNCSSGVRSYNYGWSDDIDGNFVTWTATGQATYVNNGCTQIVTPVTLQNFTATPQGQDVLLNWNTASEINAAYFTIERSANDGKFQSIGTVQATGNSSNLSAYNYTDKQLEAGIYLYRLKMVDADGSFKYSNVVRVNFSASEFAIASVYPQPVTNLLNVTLSSLKAGKLQVSIFDITGKLLSQDAQTVIRGMNLLQINTANLSRGTYVLRITANDGKVITNRFTK</sequence>
<gene>
    <name evidence="3" type="ORF">O3P16_05385</name>
</gene>
<evidence type="ECO:0000313" key="4">
    <source>
        <dbReference type="Proteomes" id="UP001210231"/>
    </source>
</evidence>
<reference evidence="3 4" key="1">
    <citation type="submission" date="2022-12" db="EMBL/GenBank/DDBJ databases">
        <title>Chitinophagaceae gen. sp. nov., a new member of the family Chitinophagaceae, isolated from soil in a chemical factory.</title>
        <authorList>
            <person name="Ke Z."/>
        </authorList>
    </citation>
    <scope>NUCLEOTIDE SEQUENCE [LARGE SCALE GENOMIC DNA]</scope>
    <source>
        <strain evidence="3 4">LY-5</strain>
    </source>
</reference>
<evidence type="ECO:0000259" key="2">
    <source>
        <dbReference type="Pfam" id="PF18962"/>
    </source>
</evidence>
<dbReference type="EMBL" id="JAQGEF010000005">
    <property type="protein sequence ID" value="MDA3614230.1"/>
    <property type="molecule type" value="Genomic_DNA"/>
</dbReference>
<keyword evidence="1" id="KW-0732">Signal</keyword>
<proteinExistence type="predicted"/>
<feature type="domain" description="Secretion system C-terminal sorting" evidence="2">
    <location>
        <begin position="317"/>
        <end position="388"/>
    </location>
</feature>
<comment type="caution">
    <text evidence="3">The sequence shown here is derived from an EMBL/GenBank/DDBJ whole genome shotgun (WGS) entry which is preliminary data.</text>
</comment>
<dbReference type="NCBIfam" id="TIGR04183">
    <property type="entry name" value="Por_Secre_tail"/>
    <property type="match status" value="1"/>
</dbReference>
<organism evidence="3 4">
    <name type="scientific">Polluticaenibacter yanchengensis</name>
    <dbReference type="NCBI Taxonomy" id="3014562"/>
    <lineage>
        <taxon>Bacteria</taxon>
        <taxon>Pseudomonadati</taxon>
        <taxon>Bacteroidota</taxon>
        <taxon>Chitinophagia</taxon>
        <taxon>Chitinophagales</taxon>
        <taxon>Chitinophagaceae</taxon>
        <taxon>Polluticaenibacter</taxon>
    </lineage>
</organism>
<dbReference type="Gene3D" id="2.60.40.10">
    <property type="entry name" value="Immunoglobulins"/>
    <property type="match status" value="1"/>
</dbReference>
<accession>A0ABT4UHA6</accession>
<dbReference type="InterPro" id="IPR026444">
    <property type="entry name" value="Secre_tail"/>
</dbReference>
<name>A0ABT4UHA6_9BACT</name>
<evidence type="ECO:0000256" key="1">
    <source>
        <dbReference type="SAM" id="SignalP"/>
    </source>
</evidence>
<dbReference type="RefSeq" id="WP_407030558.1">
    <property type="nucleotide sequence ID" value="NZ_JAQGEF010000005.1"/>
</dbReference>
<dbReference type="InterPro" id="IPR013783">
    <property type="entry name" value="Ig-like_fold"/>
</dbReference>
<dbReference type="Pfam" id="PF18962">
    <property type="entry name" value="Por_Secre_tail"/>
    <property type="match status" value="1"/>
</dbReference>